<dbReference type="PANTHER" id="PTHR32089:SF112">
    <property type="entry name" value="LYSOZYME-LIKE PROTEIN-RELATED"/>
    <property type="match status" value="1"/>
</dbReference>
<evidence type="ECO:0000256" key="7">
    <source>
        <dbReference type="ARBA" id="ARBA00029447"/>
    </source>
</evidence>
<dbReference type="AlphaFoldDB" id="A0A1G7MKE5"/>
<dbReference type="GO" id="GO:0007165">
    <property type="term" value="P:signal transduction"/>
    <property type="evidence" value="ECO:0007669"/>
    <property type="project" value="UniProtKB-KW"/>
</dbReference>
<dbReference type="Pfam" id="PF00015">
    <property type="entry name" value="MCPsignal"/>
    <property type="match status" value="1"/>
</dbReference>
<keyword evidence="2" id="KW-1003">Cell membrane</keyword>
<evidence type="ECO:0000256" key="5">
    <source>
        <dbReference type="ARBA" id="ARBA00023136"/>
    </source>
</evidence>
<dbReference type="Gene3D" id="1.10.8.500">
    <property type="entry name" value="HAMP domain in histidine kinase"/>
    <property type="match status" value="1"/>
</dbReference>
<proteinExistence type="inferred from homology"/>
<dbReference type="SUPFAM" id="SSF58104">
    <property type="entry name" value="Methyl-accepting chemotaxis protein (MCP) signaling domain"/>
    <property type="match status" value="1"/>
</dbReference>
<keyword evidence="3 10" id="KW-0812">Transmembrane</keyword>
<dbReference type="GO" id="GO:0005886">
    <property type="term" value="C:plasma membrane"/>
    <property type="evidence" value="ECO:0007669"/>
    <property type="project" value="UniProtKB-SubCell"/>
</dbReference>
<dbReference type="PANTHER" id="PTHR32089">
    <property type="entry name" value="METHYL-ACCEPTING CHEMOTAXIS PROTEIN MCPB"/>
    <property type="match status" value="1"/>
</dbReference>
<gene>
    <name evidence="13" type="ORF">SAMN05192586_10937</name>
</gene>
<keyword evidence="4 10" id="KW-1133">Transmembrane helix</keyword>
<dbReference type="Pfam" id="PF17200">
    <property type="entry name" value="sCache_2"/>
    <property type="match status" value="1"/>
</dbReference>
<evidence type="ECO:0000313" key="14">
    <source>
        <dbReference type="Proteomes" id="UP000199355"/>
    </source>
</evidence>
<dbReference type="InterPro" id="IPR033480">
    <property type="entry name" value="sCache_2"/>
</dbReference>
<dbReference type="SMART" id="SM00304">
    <property type="entry name" value="HAMP"/>
    <property type="match status" value="1"/>
</dbReference>
<dbReference type="Gene3D" id="1.10.287.950">
    <property type="entry name" value="Methyl-accepting chemotaxis protein"/>
    <property type="match status" value="1"/>
</dbReference>
<dbReference type="FunFam" id="1.10.287.950:FF:000001">
    <property type="entry name" value="Methyl-accepting chemotaxis sensory transducer"/>
    <property type="match status" value="1"/>
</dbReference>
<dbReference type="Proteomes" id="UP000199355">
    <property type="component" value="Unassembled WGS sequence"/>
</dbReference>
<evidence type="ECO:0000259" key="12">
    <source>
        <dbReference type="PROSITE" id="PS50885"/>
    </source>
</evidence>
<dbReference type="Pfam" id="PF00672">
    <property type="entry name" value="HAMP"/>
    <property type="match status" value="1"/>
</dbReference>
<evidence type="ECO:0000256" key="1">
    <source>
        <dbReference type="ARBA" id="ARBA00004651"/>
    </source>
</evidence>
<organism evidence="13 14">
    <name type="scientific">Desulfovibrio legallii</name>
    <dbReference type="NCBI Taxonomy" id="571438"/>
    <lineage>
        <taxon>Bacteria</taxon>
        <taxon>Pseudomonadati</taxon>
        <taxon>Thermodesulfobacteriota</taxon>
        <taxon>Desulfovibrionia</taxon>
        <taxon>Desulfovibrionales</taxon>
        <taxon>Desulfovibrionaceae</taxon>
        <taxon>Desulfovibrio</taxon>
    </lineage>
</organism>
<evidence type="ECO:0000313" key="13">
    <source>
        <dbReference type="EMBL" id="SDF62134.1"/>
    </source>
</evidence>
<dbReference type="EMBL" id="FNBX01000009">
    <property type="protein sequence ID" value="SDF62134.1"/>
    <property type="molecule type" value="Genomic_DNA"/>
</dbReference>
<dbReference type="SMART" id="SM00283">
    <property type="entry name" value="MA"/>
    <property type="match status" value="1"/>
</dbReference>
<feature type="coiled-coil region" evidence="9">
    <location>
        <begin position="268"/>
        <end position="295"/>
    </location>
</feature>
<reference evidence="14" key="1">
    <citation type="submission" date="2016-10" db="EMBL/GenBank/DDBJ databases">
        <authorList>
            <person name="Varghese N."/>
            <person name="Submissions S."/>
        </authorList>
    </citation>
    <scope>NUCLEOTIDE SEQUENCE [LARGE SCALE GENOMIC DNA]</scope>
    <source>
        <strain evidence="14">KHC7</strain>
    </source>
</reference>
<dbReference type="CDD" id="cd11386">
    <property type="entry name" value="MCP_signal"/>
    <property type="match status" value="1"/>
</dbReference>
<dbReference type="InterPro" id="IPR004089">
    <property type="entry name" value="MCPsignal_dom"/>
</dbReference>
<evidence type="ECO:0000256" key="3">
    <source>
        <dbReference type="ARBA" id="ARBA00022692"/>
    </source>
</evidence>
<feature type="domain" description="HAMP" evidence="12">
    <location>
        <begin position="228"/>
        <end position="280"/>
    </location>
</feature>
<dbReference type="InterPro" id="IPR003660">
    <property type="entry name" value="HAMP_dom"/>
</dbReference>
<comment type="subcellular location">
    <subcellularLocation>
        <location evidence="1">Cell membrane</location>
        <topology evidence="1">Multi-pass membrane protein</topology>
    </subcellularLocation>
</comment>
<dbReference type="PROSITE" id="PS50111">
    <property type="entry name" value="CHEMOTAXIS_TRANSDUC_2"/>
    <property type="match status" value="1"/>
</dbReference>
<evidence type="ECO:0000256" key="10">
    <source>
        <dbReference type="SAM" id="Phobius"/>
    </source>
</evidence>
<dbReference type="CDD" id="cd06225">
    <property type="entry name" value="HAMP"/>
    <property type="match status" value="1"/>
</dbReference>
<keyword evidence="9" id="KW-0175">Coiled coil</keyword>
<dbReference type="RefSeq" id="WP_180365416.1">
    <property type="nucleotide sequence ID" value="NZ_FNBX01000009.1"/>
</dbReference>
<keyword evidence="5 10" id="KW-0472">Membrane</keyword>
<feature type="domain" description="Methyl-accepting transducer" evidence="11">
    <location>
        <begin position="327"/>
        <end position="563"/>
    </location>
</feature>
<evidence type="ECO:0000256" key="6">
    <source>
        <dbReference type="ARBA" id="ARBA00023224"/>
    </source>
</evidence>
<dbReference type="SMART" id="SM01049">
    <property type="entry name" value="Cache_2"/>
    <property type="match status" value="1"/>
</dbReference>
<evidence type="ECO:0000256" key="2">
    <source>
        <dbReference type="ARBA" id="ARBA00022475"/>
    </source>
</evidence>
<comment type="similarity">
    <text evidence="7">Belongs to the methyl-accepting chemotaxis (MCP) protein family.</text>
</comment>
<evidence type="ECO:0000256" key="8">
    <source>
        <dbReference type="PROSITE-ProRule" id="PRU00284"/>
    </source>
</evidence>
<feature type="coiled-coil region" evidence="9">
    <location>
        <begin position="356"/>
        <end position="383"/>
    </location>
</feature>
<evidence type="ECO:0000259" key="11">
    <source>
        <dbReference type="PROSITE" id="PS50111"/>
    </source>
</evidence>
<protein>
    <submittedName>
        <fullName evidence="13">Methyl-accepting chemotaxis sensory transducer with Cache sensor</fullName>
    </submittedName>
</protein>
<sequence length="599" mass="63173">MLRNFTISCRIACLVGMTFLFLLGMAGLSYQMTQAVIGEGTSLGREQLLHAQRARIKDVTHSAALGLASLTQGLPEAAQLRVIADFVEKSRFEDDGSGYFYVYKGTINAAHPTQKQLIGTDLGNTKDKRGVYYVRELDKAAAKGGDYVDFVFPKPGAGDVFKLGYAETIPGTPYWIGTGVYIDNVDKEAARLRTAMSTLFNGTVRTYGLGFLAVLLVVVIPFSLALLRSITRPLAQVTGHARAVAGGNLEVDIQPTGRDEVSVLEAGLRDMVGKLKNLIAEAQQKSAEAAAAVQAAHTAQAAAEQAGEAARSRSAALLEAANHLEEVAHVVSTASTQLSAQIEQADRGAVESAQRLAEAATAMNEMNATVQEVARNAAEASAASAETREQARSGADIVEKSVLSIGQVHAVSLKLKNDMSQLNAHAQSISQIMGVISDIADQTNLLALNAAIEAARAGDAGRGFAVVADEVRKLAEKTMASTNDVGKAIAAIQESTAKSVAAMEEAVNNVDQATDLANQSGQALDGIVEKVESTVDQVNAIAAASEQQSAASEEINRSIETVNDMSRQTAEAMDQAAKAVTELAGQAHRLADLIHKMKQ</sequence>
<keyword evidence="14" id="KW-1185">Reference proteome</keyword>
<dbReference type="Gene3D" id="3.30.450.20">
    <property type="entry name" value="PAS domain"/>
    <property type="match status" value="1"/>
</dbReference>
<accession>A0A1G7MKE5</accession>
<dbReference type="PROSITE" id="PS50885">
    <property type="entry name" value="HAMP"/>
    <property type="match status" value="1"/>
</dbReference>
<keyword evidence="6 8" id="KW-0807">Transducer</keyword>
<evidence type="ECO:0000256" key="9">
    <source>
        <dbReference type="SAM" id="Coils"/>
    </source>
</evidence>
<feature type="transmembrane region" description="Helical" evidence="10">
    <location>
        <begin position="207"/>
        <end position="227"/>
    </location>
</feature>
<name>A0A1G7MKE5_9BACT</name>
<evidence type="ECO:0000256" key="4">
    <source>
        <dbReference type="ARBA" id="ARBA00022989"/>
    </source>
</evidence>
<dbReference type="STRING" id="571438.SAMN05192586_10937"/>
<dbReference type="GO" id="GO:0006935">
    <property type="term" value="P:chemotaxis"/>
    <property type="evidence" value="ECO:0007669"/>
    <property type="project" value="UniProtKB-ARBA"/>
</dbReference>